<feature type="compositionally biased region" description="Basic residues" evidence="1">
    <location>
        <begin position="106"/>
        <end position="120"/>
    </location>
</feature>
<evidence type="ECO:0000313" key="2">
    <source>
        <dbReference type="EMBL" id="GBP02049.1"/>
    </source>
</evidence>
<name>A0A4C1SIV5_EUMVA</name>
<accession>A0A4C1SIV5</accession>
<gene>
    <name evidence="2" type="ORF">EVAR_88438_1</name>
</gene>
<dbReference type="EMBL" id="BGZK01003511">
    <property type="protein sequence ID" value="GBP02049.1"/>
    <property type="molecule type" value="Genomic_DNA"/>
</dbReference>
<comment type="caution">
    <text evidence="2">The sequence shown here is derived from an EMBL/GenBank/DDBJ whole genome shotgun (WGS) entry which is preliminary data.</text>
</comment>
<feature type="compositionally biased region" description="Basic and acidic residues" evidence="1">
    <location>
        <begin position="88"/>
        <end position="105"/>
    </location>
</feature>
<dbReference type="PANTHER" id="PTHR47331:SF1">
    <property type="entry name" value="GAG-LIKE PROTEIN"/>
    <property type="match status" value="1"/>
</dbReference>
<evidence type="ECO:0000313" key="3">
    <source>
        <dbReference type="Proteomes" id="UP000299102"/>
    </source>
</evidence>
<organism evidence="2 3">
    <name type="scientific">Eumeta variegata</name>
    <name type="common">Bagworm moth</name>
    <name type="synonym">Eumeta japonica</name>
    <dbReference type="NCBI Taxonomy" id="151549"/>
    <lineage>
        <taxon>Eukaryota</taxon>
        <taxon>Metazoa</taxon>
        <taxon>Ecdysozoa</taxon>
        <taxon>Arthropoda</taxon>
        <taxon>Hexapoda</taxon>
        <taxon>Insecta</taxon>
        <taxon>Pterygota</taxon>
        <taxon>Neoptera</taxon>
        <taxon>Endopterygota</taxon>
        <taxon>Lepidoptera</taxon>
        <taxon>Glossata</taxon>
        <taxon>Ditrysia</taxon>
        <taxon>Tineoidea</taxon>
        <taxon>Psychidae</taxon>
        <taxon>Oiketicinae</taxon>
        <taxon>Eumeta</taxon>
    </lineage>
</organism>
<dbReference type="PANTHER" id="PTHR47331">
    <property type="entry name" value="PHD-TYPE DOMAIN-CONTAINING PROTEIN"/>
    <property type="match status" value="1"/>
</dbReference>
<feature type="region of interest" description="Disordered" evidence="1">
    <location>
        <begin position="75"/>
        <end position="120"/>
    </location>
</feature>
<evidence type="ECO:0000256" key="1">
    <source>
        <dbReference type="SAM" id="MobiDB-lite"/>
    </source>
</evidence>
<dbReference type="AlphaFoldDB" id="A0A4C1SIV5"/>
<keyword evidence="3" id="KW-1185">Reference proteome</keyword>
<reference evidence="2 3" key="1">
    <citation type="journal article" date="2019" name="Commun. Biol.">
        <title>The bagworm genome reveals a unique fibroin gene that provides high tensile strength.</title>
        <authorList>
            <person name="Kono N."/>
            <person name="Nakamura H."/>
            <person name="Ohtoshi R."/>
            <person name="Tomita M."/>
            <person name="Numata K."/>
            <person name="Arakawa K."/>
        </authorList>
    </citation>
    <scope>NUCLEOTIDE SEQUENCE [LARGE SCALE GENOMIC DNA]</scope>
</reference>
<dbReference type="OrthoDB" id="6434680at2759"/>
<protein>
    <submittedName>
        <fullName evidence="2">Uncharacterized protein</fullName>
    </submittedName>
</protein>
<proteinExistence type="predicted"/>
<feature type="region of interest" description="Disordered" evidence="1">
    <location>
        <begin position="42"/>
        <end position="61"/>
    </location>
</feature>
<dbReference type="Proteomes" id="UP000299102">
    <property type="component" value="Unassembled WGS sequence"/>
</dbReference>
<sequence>MARFLEREAERCSAYAPPETITQPRGDTITQMKRIQKTFFTSANRRENTEPNRSPRPCPVCEKTRHDVTDCETFMKADSNKSTSSGSKEGDRYIRSTRRRLDSHANRFRPRSTTRSQRSKRALHIEAIAKTKVEMKTSRCVPIKLRGASNSQQIYARTIENLQLSPQAVTKQDIDGCKHLDDIRHKLMYNQAKPKILIGQDNWHLLVATETRKGHRNQPAASLTPLVTTILRYRIARYYTETTVKRSRTTSSQYIERIHDTARRRALSNRIVVERTANKMPNNYENAMKRLITTEKKIDRDVELRNKYKEQMKALVNKGYAERAPLHRTENRTWYLPHFPVINAMKPGKYEVVHDAAAKTKACRSTTIY</sequence>